<evidence type="ECO:0000256" key="3">
    <source>
        <dbReference type="SAM" id="SignalP"/>
    </source>
</evidence>
<dbReference type="PANTHER" id="PTHR11474:SF126">
    <property type="entry name" value="TYROSINASE-LIKE PROTEIN TYR-1-RELATED"/>
    <property type="match status" value="1"/>
</dbReference>
<dbReference type="VEuPathDB" id="FungiDB:H310_05427"/>
<dbReference type="Pfam" id="PF00264">
    <property type="entry name" value="Tyrosinase"/>
    <property type="match status" value="1"/>
</dbReference>
<sequence length="369" mass="42044">MRAAVATLVLLAILVVGHAQRYQCKGETFRLRKPWSMLTATERARHIAAVGDAMSAGYHHRFVEMHTEPQSECEAHGCMFIYWHRKFLLGYENMLRSLKPEYACLTLPYWDYATLSSSFVSGMRRTRGHNVLIGPARFLNSSARHVVQQAEIDLMHRIYFKCVVADTVPGRVPVLSDSAKRSESDTRIWRSCVRYNETTIRSTDPVLMLAGQYNQVKIDVHNPSSPLYEFFKDLPRAYYKTATFLQSAGSSTNPSYVDRCVDRPRLACEVTEQSFLDYMSNVAGERGWSHDHLIAQVEALVCIHHHECLGGCADYSDEFKATFHPMGPPRCKVVVDRWKNGQLHIRVKNWRAILARFFPCAHDAAIANA</sequence>
<evidence type="ECO:0000259" key="4">
    <source>
        <dbReference type="Pfam" id="PF00264"/>
    </source>
</evidence>
<keyword evidence="6" id="KW-1185">Reference proteome</keyword>
<dbReference type="InterPro" id="IPR050316">
    <property type="entry name" value="Tyrosinase/Hemocyanin"/>
</dbReference>
<dbReference type="Proteomes" id="UP000285060">
    <property type="component" value="Unassembled WGS sequence"/>
</dbReference>
<dbReference type="InterPro" id="IPR008922">
    <property type="entry name" value="Di-copper_centre_dom_sf"/>
</dbReference>
<organism evidence="5 6">
    <name type="scientific">Aphanomyces invadans</name>
    <dbReference type="NCBI Taxonomy" id="157072"/>
    <lineage>
        <taxon>Eukaryota</taxon>
        <taxon>Sar</taxon>
        <taxon>Stramenopiles</taxon>
        <taxon>Oomycota</taxon>
        <taxon>Saprolegniomycetes</taxon>
        <taxon>Saprolegniales</taxon>
        <taxon>Verrucalvaceae</taxon>
        <taxon>Aphanomyces</taxon>
    </lineage>
</organism>
<dbReference type="EMBL" id="QUSY01000308">
    <property type="protein sequence ID" value="RHY30507.1"/>
    <property type="molecule type" value="Genomic_DNA"/>
</dbReference>
<feature type="domain" description="Tyrosinase copper-binding" evidence="4">
    <location>
        <begin position="60"/>
        <end position="140"/>
    </location>
</feature>
<keyword evidence="3" id="KW-0732">Signal</keyword>
<dbReference type="AlphaFoldDB" id="A0A3R6VMN7"/>
<keyword evidence="2" id="KW-0186">Copper</keyword>
<dbReference type="GO" id="GO:0016491">
    <property type="term" value="F:oxidoreductase activity"/>
    <property type="evidence" value="ECO:0007669"/>
    <property type="project" value="InterPro"/>
</dbReference>
<dbReference type="GO" id="GO:0046872">
    <property type="term" value="F:metal ion binding"/>
    <property type="evidence" value="ECO:0007669"/>
    <property type="project" value="UniProtKB-KW"/>
</dbReference>
<accession>A0A3R6VMN7</accession>
<protein>
    <recommendedName>
        <fullName evidence="4">Tyrosinase copper-binding domain-containing protein</fullName>
    </recommendedName>
</protein>
<gene>
    <name evidence="5" type="ORF">DYB32_004261</name>
</gene>
<name>A0A3R6VMN7_9STRA</name>
<dbReference type="VEuPathDB" id="FungiDB:H310_11290"/>
<proteinExistence type="predicted"/>
<comment type="caution">
    <text evidence="5">The sequence shown here is derived from an EMBL/GenBank/DDBJ whole genome shotgun (WGS) entry which is preliminary data.</text>
</comment>
<dbReference type="PANTHER" id="PTHR11474">
    <property type="entry name" value="TYROSINASE FAMILY MEMBER"/>
    <property type="match status" value="1"/>
</dbReference>
<feature type="chain" id="PRO_5018690908" description="Tyrosinase copper-binding domain-containing protein" evidence="3">
    <location>
        <begin position="20"/>
        <end position="369"/>
    </location>
</feature>
<dbReference type="InterPro" id="IPR002227">
    <property type="entry name" value="Tyrosinase_Cu-bd"/>
</dbReference>
<reference evidence="5 6" key="1">
    <citation type="submission" date="2018-08" db="EMBL/GenBank/DDBJ databases">
        <title>Aphanomyces genome sequencing and annotation.</title>
        <authorList>
            <person name="Minardi D."/>
            <person name="Oidtmann B."/>
            <person name="Van Der Giezen M."/>
            <person name="Studholme D.J."/>
        </authorList>
    </citation>
    <scope>NUCLEOTIDE SEQUENCE [LARGE SCALE GENOMIC DNA]</scope>
    <source>
        <strain evidence="5 6">NJM0002</strain>
    </source>
</reference>
<evidence type="ECO:0000256" key="1">
    <source>
        <dbReference type="ARBA" id="ARBA00022723"/>
    </source>
</evidence>
<evidence type="ECO:0000313" key="5">
    <source>
        <dbReference type="EMBL" id="RHY30507.1"/>
    </source>
</evidence>
<keyword evidence="1" id="KW-0479">Metal-binding</keyword>
<feature type="signal peptide" evidence="3">
    <location>
        <begin position="1"/>
        <end position="19"/>
    </location>
</feature>
<dbReference type="SUPFAM" id="SSF48056">
    <property type="entry name" value="Di-copper centre-containing domain"/>
    <property type="match status" value="1"/>
</dbReference>
<evidence type="ECO:0000313" key="6">
    <source>
        <dbReference type="Proteomes" id="UP000285060"/>
    </source>
</evidence>
<evidence type="ECO:0000256" key="2">
    <source>
        <dbReference type="ARBA" id="ARBA00023008"/>
    </source>
</evidence>
<dbReference type="Gene3D" id="1.10.1280.10">
    <property type="entry name" value="Di-copper center containing domain from catechol oxidase"/>
    <property type="match status" value="1"/>
</dbReference>